<feature type="region of interest" description="Disordered" evidence="1">
    <location>
        <begin position="325"/>
        <end position="380"/>
    </location>
</feature>
<feature type="compositionally biased region" description="Low complexity" evidence="1">
    <location>
        <begin position="189"/>
        <end position="238"/>
    </location>
</feature>
<feature type="region of interest" description="Disordered" evidence="1">
    <location>
        <begin position="185"/>
        <end position="238"/>
    </location>
</feature>
<sequence length="564" mass="63026">MLQAPIEGYEDAIVVPPINANNFELKQPLINLVQSNKFTGRQDPHNHLRFFNKVTSMFRHPEVPNTSIKLLLFPFSLDGEARDWLDKEPPRSILTWDDLVSKSTIKMLSIPPHGGNFLDKMPQEGLAIMKASQSSLLRKSCNDSLVVTTPAPVKAVEEVCVTCGSNHHFNHCPLTRSGNDFPVDHRGFNQPNVQNNQGNQNRYQGNNFNSNQNRGNQNHQNHQGQVFQPPTNQPPVYQVPPYQASTPQIQGVSKTDFENYVKANDAVLKNVQNQGQNLQNQMANVTSLLTSLCDNFKNPASTSNTGTLPSQTVTNPRQQINAITTRSGKTLEEPSIPLVPTPDVSRPQKEPEQNLETSTEKVQNPNLENTAHVPSPGEEDSIFMEIPNPKAKANRFIEMFKQLRLEIGLKDALVEMPKFNKWLSSLLRNKEKLEEIAIMTVNAECSAIIMNKVPEKLEDPGKFLIPCALQEFNRTSALADSGASINLLPHSIYKKLELEALTPTRMTLELANRSITHPMGIAEDVVVRVDGFTFLADFVVVNFEPDPRVPIILGRPFLRTADIC</sequence>
<dbReference type="PANTHER" id="PTHR33067">
    <property type="entry name" value="RNA-DIRECTED DNA POLYMERASE-RELATED"/>
    <property type="match status" value="1"/>
</dbReference>
<reference evidence="2" key="2">
    <citation type="submission" date="2022-01" db="EMBL/GenBank/DDBJ databases">
        <authorList>
            <person name="Yamashiro T."/>
            <person name="Shiraishi A."/>
            <person name="Satake H."/>
            <person name="Nakayama K."/>
        </authorList>
    </citation>
    <scope>NUCLEOTIDE SEQUENCE</scope>
</reference>
<dbReference type="CDD" id="cd00303">
    <property type="entry name" value="retropepsin_like"/>
    <property type="match status" value="1"/>
</dbReference>
<reference evidence="2" key="1">
    <citation type="journal article" date="2022" name="Int. J. Mol. Sci.">
        <title>Draft Genome of Tanacetum Coccineum: Genomic Comparison of Closely Related Tanacetum-Family Plants.</title>
        <authorList>
            <person name="Yamashiro T."/>
            <person name="Shiraishi A."/>
            <person name="Nakayama K."/>
            <person name="Satake H."/>
        </authorList>
    </citation>
    <scope>NUCLEOTIDE SEQUENCE</scope>
</reference>
<dbReference type="EMBL" id="BQNB010015231">
    <property type="protein sequence ID" value="GJT37554.1"/>
    <property type="molecule type" value="Genomic_DNA"/>
</dbReference>
<keyword evidence="2" id="KW-0695">RNA-directed DNA polymerase</keyword>
<dbReference type="Proteomes" id="UP001151760">
    <property type="component" value="Unassembled WGS sequence"/>
</dbReference>
<feature type="compositionally biased region" description="Polar residues" evidence="1">
    <location>
        <begin position="354"/>
        <end position="369"/>
    </location>
</feature>
<dbReference type="SUPFAM" id="SSF50630">
    <property type="entry name" value="Acid proteases"/>
    <property type="match status" value="1"/>
</dbReference>
<keyword evidence="2" id="KW-0808">Transferase</keyword>
<comment type="caution">
    <text evidence="2">The sequence shown here is derived from an EMBL/GenBank/DDBJ whole genome shotgun (WGS) entry which is preliminary data.</text>
</comment>
<dbReference type="InterPro" id="IPR021109">
    <property type="entry name" value="Peptidase_aspartic_dom_sf"/>
</dbReference>
<protein>
    <submittedName>
        <fullName evidence="2">Reverse transcriptase domain-containing protein</fullName>
    </submittedName>
</protein>
<dbReference type="InterPro" id="IPR001969">
    <property type="entry name" value="Aspartic_peptidase_AS"/>
</dbReference>
<evidence type="ECO:0000313" key="2">
    <source>
        <dbReference type="EMBL" id="GJT37554.1"/>
    </source>
</evidence>
<dbReference type="Gene3D" id="2.40.70.10">
    <property type="entry name" value="Acid Proteases"/>
    <property type="match status" value="1"/>
</dbReference>
<dbReference type="PANTHER" id="PTHR33067:SF35">
    <property type="entry name" value="ASPARTIC PEPTIDASE DDI1-TYPE DOMAIN-CONTAINING PROTEIN"/>
    <property type="match status" value="1"/>
</dbReference>
<dbReference type="PROSITE" id="PS00141">
    <property type="entry name" value="ASP_PROTEASE"/>
    <property type="match status" value="1"/>
</dbReference>
<evidence type="ECO:0000313" key="3">
    <source>
        <dbReference type="Proteomes" id="UP001151760"/>
    </source>
</evidence>
<gene>
    <name evidence="2" type="ORF">Tco_0937419</name>
</gene>
<evidence type="ECO:0000256" key="1">
    <source>
        <dbReference type="SAM" id="MobiDB-lite"/>
    </source>
</evidence>
<dbReference type="GO" id="GO:0003964">
    <property type="term" value="F:RNA-directed DNA polymerase activity"/>
    <property type="evidence" value="ECO:0007669"/>
    <property type="project" value="UniProtKB-KW"/>
</dbReference>
<keyword evidence="2" id="KW-0548">Nucleotidyltransferase</keyword>
<proteinExistence type="predicted"/>
<accession>A0ABQ5DL91</accession>
<keyword evidence="3" id="KW-1185">Reference proteome</keyword>
<feature type="region of interest" description="Disordered" evidence="1">
    <location>
        <begin position="300"/>
        <end position="319"/>
    </location>
</feature>
<organism evidence="2 3">
    <name type="scientific">Tanacetum coccineum</name>
    <dbReference type="NCBI Taxonomy" id="301880"/>
    <lineage>
        <taxon>Eukaryota</taxon>
        <taxon>Viridiplantae</taxon>
        <taxon>Streptophyta</taxon>
        <taxon>Embryophyta</taxon>
        <taxon>Tracheophyta</taxon>
        <taxon>Spermatophyta</taxon>
        <taxon>Magnoliopsida</taxon>
        <taxon>eudicotyledons</taxon>
        <taxon>Gunneridae</taxon>
        <taxon>Pentapetalae</taxon>
        <taxon>asterids</taxon>
        <taxon>campanulids</taxon>
        <taxon>Asterales</taxon>
        <taxon>Asteraceae</taxon>
        <taxon>Asteroideae</taxon>
        <taxon>Anthemideae</taxon>
        <taxon>Anthemidinae</taxon>
        <taxon>Tanacetum</taxon>
    </lineage>
</organism>
<name>A0ABQ5DL91_9ASTR</name>